<reference evidence="2" key="1">
    <citation type="submission" date="2016-10" db="EMBL/GenBank/DDBJ databases">
        <authorList>
            <person name="Varghese N."/>
            <person name="Submissions S."/>
        </authorList>
    </citation>
    <scope>NUCLEOTIDE SEQUENCE [LARGE SCALE GENOMIC DNA]</scope>
    <source>
        <strain evidence="2">DSM 11005</strain>
    </source>
</reference>
<keyword evidence="2" id="KW-1185">Reference proteome</keyword>
<accession>A0A1G6J137</accession>
<evidence type="ECO:0000313" key="1">
    <source>
        <dbReference type="EMBL" id="SDC11696.1"/>
    </source>
</evidence>
<proteinExistence type="predicted"/>
<name>A0A1G6J137_9FIRM</name>
<dbReference type="Proteomes" id="UP000198943">
    <property type="component" value="Unassembled WGS sequence"/>
</dbReference>
<organism evidence="1 2">
    <name type="scientific">Succiniclasticum ruminis</name>
    <dbReference type="NCBI Taxonomy" id="40841"/>
    <lineage>
        <taxon>Bacteria</taxon>
        <taxon>Bacillati</taxon>
        <taxon>Bacillota</taxon>
        <taxon>Negativicutes</taxon>
        <taxon>Acidaminococcales</taxon>
        <taxon>Acidaminococcaceae</taxon>
        <taxon>Succiniclasticum</taxon>
    </lineage>
</organism>
<dbReference type="AlphaFoldDB" id="A0A1G6J137"/>
<dbReference type="EMBL" id="FMYW01000002">
    <property type="protein sequence ID" value="SDC11696.1"/>
    <property type="molecule type" value="Genomic_DNA"/>
</dbReference>
<sequence length="166" mass="18840">MNSLNILLTLLNEHLKSLLHADAEITENKSETLLTYPNPYGGKPLQVLYRPAEDFKVTLNKTPRYYQQDSTKRLLADVADYAEGKTVFLDCTDHSGVESRSDRVTKAADAENLTLDSIIELSIRINLLNPVELKDLLANGGTVNVHFWNAAKDYRYRQIGDRLEKF</sequence>
<evidence type="ECO:0000313" key="2">
    <source>
        <dbReference type="Proteomes" id="UP000198943"/>
    </source>
</evidence>
<gene>
    <name evidence="1" type="ORF">SAMN04487864_102276</name>
</gene>
<protein>
    <submittedName>
        <fullName evidence="1">Uncharacterized protein</fullName>
    </submittedName>
</protein>